<dbReference type="GO" id="GO:0097527">
    <property type="term" value="P:necroptotic signaling pathway"/>
    <property type="evidence" value="ECO:0007669"/>
    <property type="project" value="UniProtKB-UniRule"/>
</dbReference>
<evidence type="ECO:0000256" key="13">
    <source>
        <dbReference type="ARBA" id="ARBA00023288"/>
    </source>
</evidence>
<dbReference type="PRINTS" id="PR01234">
    <property type="entry name" value="TNECROSISFCT"/>
</dbReference>
<dbReference type="InterPro" id="IPR021184">
    <property type="entry name" value="TNF_CS"/>
</dbReference>
<dbReference type="GO" id="GO:0051046">
    <property type="term" value="P:regulation of secretion"/>
    <property type="evidence" value="ECO:0007669"/>
    <property type="project" value="UniProtKB-ARBA"/>
</dbReference>
<evidence type="ECO:0000256" key="6">
    <source>
        <dbReference type="ARBA" id="ARBA00022525"/>
    </source>
</evidence>
<dbReference type="GO" id="GO:0043123">
    <property type="term" value="P:positive regulation of canonical NF-kappaB signal transduction"/>
    <property type="evidence" value="ECO:0007669"/>
    <property type="project" value="TreeGrafter"/>
</dbReference>
<evidence type="ECO:0000256" key="15">
    <source>
        <dbReference type="RuleBase" id="RU368112"/>
    </source>
</evidence>
<dbReference type="GO" id="GO:0045944">
    <property type="term" value="P:positive regulation of transcription by RNA polymerase II"/>
    <property type="evidence" value="ECO:0007669"/>
    <property type="project" value="TreeGrafter"/>
</dbReference>
<comment type="PTM">
    <text evidence="15">O-glycosylated; glycans contain galactose, N-acetylgalactosamine and N-acetylneuraminic acid.</text>
</comment>
<dbReference type="CDD" id="cd00184">
    <property type="entry name" value="TNF"/>
    <property type="match status" value="2"/>
</dbReference>
<feature type="domain" description="THD" evidence="16">
    <location>
        <begin position="318"/>
        <end position="462"/>
    </location>
</feature>
<comment type="function">
    <text evidence="1 15">The TNF intracellular domain (ICD) form induces IL12 production in dendritic cells.</text>
</comment>
<comment type="PTM">
    <text evidence="15">The membrane form, but not the soluble form, is phosphorylated on serine residues. Dephosphorylation of the membrane form occurs by binding to soluble TNFRSF1A/TNFR1.</text>
</comment>
<keyword evidence="10 15" id="KW-1133">Transmembrane helix</keyword>
<keyword evidence="8 15" id="KW-0519">Myristate</keyword>
<reference evidence="17" key="1">
    <citation type="journal article" date="2021" name="Evol. Appl.">
        <title>The genome of the Pyrenean desman and the effects of bottlenecks and inbreeding on the genomic landscape of an endangered species.</title>
        <authorList>
            <person name="Escoda L."/>
            <person name="Castresana J."/>
        </authorList>
    </citation>
    <scope>NUCLEOTIDE SEQUENCE</scope>
    <source>
        <strain evidence="17">IBE-C5619</strain>
    </source>
</reference>
<dbReference type="OrthoDB" id="9940698at2759"/>
<dbReference type="GO" id="GO:0051239">
    <property type="term" value="P:regulation of multicellular organismal process"/>
    <property type="evidence" value="ECO:0007669"/>
    <property type="project" value="UniProtKB-ARBA"/>
</dbReference>
<dbReference type="FunFam" id="2.60.120.40:FF:000007">
    <property type="entry name" value="Tumor necrosis factor"/>
    <property type="match status" value="1"/>
</dbReference>
<dbReference type="PRINTS" id="PR01235">
    <property type="entry name" value="TNFALPHA"/>
</dbReference>
<keyword evidence="15" id="KW-0597">Phosphoprotein</keyword>
<dbReference type="InterPro" id="IPR002959">
    <property type="entry name" value="TNF_alpha"/>
</dbReference>
<evidence type="ECO:0000256" key="5">
    <source>
        <dbReference type="ARBA" id="ARBA00022514"/>
    </source>
</evidence>
<evidence type="ECO:0000259" key="16">
    <source>
        <dbReference type="PROSITE" id="PS50049"/>
    </source>
</evidence>
<comment type="subunit">
    <text evidence="14 15">Homotrimer. Interacts with SPPL2B.</text>
</comment>
<comment type="subcellular location">
    <molecule>Tumor necrosis factor, membrane form</molecule>
    <subcellularLocation>
        <location evidence="15">Membrane</location>
        <topology evidence="15">Single-pass type II membrane protein</topology>
    </subcellularLocation>
</comment>
<evidence type="ECO:0000256" key="9">
    <source>
        <dbReference type="ARBA" id="ARBA00022968"/>
    </source>
</evidence>
<evidence type="ECO:0000256" key="2">
    <source>
        <dbReference type="ARBA" id="ARBA00004401"/>
    </source>
</evidence>
<dbReference type="Proteomes" id="UP000700334">
    <property type="component" value="Unassembled WGS sequence"/>
</dbReference>
<keyword evidence="7 15" id="KW-0812">Transmembrane</keyword>
<dbReference type="GO" id="GO:0008625">
    <property type="term" value="P:extrinsic apoptotic signaling pathway via death domain receptors"/>
    <property type="evidence" value="ECO:0007669"/>
    <property type="project" value="TreeGrafter"/>
</dbReference>
<comment type="similarity">
    <text evidence="3 15">Belongs to the tumor necrosis factor family.</text>
</comment>
<dbReference type="GO" id="GO:0050793">
    <property type="term" value="P:regulation of developmental process"/>
    <property type="evidence" value="ECO:0007669"/>
    <property type="project" value="UniProtKB-ARBA"/>
</dbReference>
<evidence type="ECO:0000256" key="11">
    <source>
        <dbReference type="ARBA" id="ARBA00023136"/>
    </source>
</evidence>
<evidence type="ECO:0000256" key="10">
    <source>
        <dbReference type="ARBA" id="ARBA00022989"/>
    </source>
</evidence>
<dbReference type="GO" id="GO:0010573">
    <property type="term" value="P:vascular endothelial growth factor production"/>
    <property type="evidence" value="ECO:0007669"/>
    <property type="project" value="UniProtKB-UniRule"/>
</dbReference>
<evidence type="ECO:0000256" key="14">
    <source>
        <dbReference type="ARBA" id="ARBA00025967"/>
    </source>
</evidence>
<feature type="transmembrane region" description="Helical" evidence="15">
    <location>
        <begin position="263"/>
        <end position="285"/>
    </location>
</feature>
<comment type="subcellular location">
    <subcellularLocation>
        <location evidence="2 15">Cell membrane</location>
        <topology evidence="2 15">Single-pass type II membrane protein</topology>
    </subcellularLocation>
</comment>
<keyword evidence="9 15" id="KW-0735">Signal-anchor</keyword>
<evidence type="ECO:0000256" key="4">
    <source>
        <dbReference type="ARBA" id="ARBA00022475"/>
    </source>
</evidence>
<evidence type="ECO:0000256" key="3">
    <source>
        <dbReference type="ARBA" id="ARBA00008670"/>
    </source>
</evidence>
<evidence type="ECO:0000256" key="1">
    <source>
        <dbReference type="ARBA" id="ARBA00003559"/>
    </source>
</evidence>
<dbReference type="EMBL" id="JAGFMF010012192">
    <property type="protein sequence ID" value="KAG8506047.1"/>
    <property type="molecule type" value="Genomic_DNA"/>
</dbReference>
<dbReference type="Gene3D" id="2.60.120.40">
    <property type="match status" value="2"/>
</dbReference>
<comment type="function">
    <text evidence="15">Cytokine that binds to TNFRSF1A/TNFR1 and TNFRSF1B/TNFBR. It is mainly secreted by macrophages and can induce cell death of certain tumor cell lines. It is potent pyrogen causing fever by direct action or by stimulation of interleukin-1 secretion and is implicated in the induction of cachexia, Under certain conditions it can stimulate cell proliferation and induce cell differentiation. Induces insulin resistance in adipocytes via inhibition of insulin-induced IRS1 tyrosine phosphorylation and insulin-induced glucose uptake. Induces GKAP42 protein degradation in adipocytes which is partially responsible for TNF-induced insulin resistance. Plays a role in angiogenesis by inducing VEGF production synergistically with IL1B and IL6.</text>
</comment>
<comment type="subcellular location">
    <molecule>C-domain 1</molecule>
    <subcellularLocation>
        <location evidence="15">Secreted</location>
    </subcellularLocation>
</comment>
<dbReference type="GO" id="GO:0005615">
    <property type="term" value="C:extracellular space"/>
    <property type="evidence" value="ECO:0007669"/>
    <property type="project" value="UniProtKB-UniRule"/>
</dbReference>
<dbReference type="GO" id="GO:0006955">
    <property type="term" value="P:immune response"/>
    <property type="evidence" value="ECO:0007669"/>
    <property type="project" value="InterPro"/>
</dbReference>
<keyword evidence="6 15" id="KW-0964">Secreted</keyword>
<sequence length="462" mass="50506">VLPMTPPGCLYLLRVCNGTPLLVLGLLLALPPEAQGLPGVGLSLSAARTAQKYFTQDTLKPAAHLVGDPRIENTVRWRANTDHAFLQHGFSLSNNSLLVPTSGLYFVYSHVVFAGEPQRKATPLYLNHEIQLFSSQYPVYTSLLSSQKSVVPGPQGAWVHSMYQGAVFQLARGDKLSTHTEGVRHLLLSPSNVFFGAFATSSQAILSHYHTLPRGCTISQLDLNPSGKNTMSTESMIRDVELAEQELPKKAGGPQGSSRTWCLGLFFFLIAGATTLFCLLHFGVIGPQKEEPFSNSLRLFNPLAQTLRSSSRTPSDKPVAHVVANPNAEGLQWLSKVANALLANGVNLTDNQLVIPSDGLYLIYSQVLFKGQSCPSNLLLLTHNIRRFAVSYQKNVNLLSAIKSPCQRETPEGAEARPWYEPIYLGGVFQLEKGDRLSAEINLPDYLDFAESGQVYFGIIAL</sequence>
<name>A0A8J6DDN7_GALPY</name>
<keyword evidence="18" id="KW-1185">Reference proteome</keyword>
<dbReference type="GO" id="GO:0005164">
    <property type="term" value="F:tumor necrosis factor receptor binding"/>
    <property type="evidence" value="ECO:0007669"/>
    <property type="project" value="UniProtKB-UniRule"/>
</dbReference>
<dbReference type="PROSITE" id="PS50049">
    <property type="entry name" value="THD_2"/>
    <property type="match status" value="2"/>
</dbReference>
<feature type="domain" description="THD" evidence="16">
    <location>
        <begin position="61"/>
        <end position="200"/>
    </location>
</feature>
<keyword evidence="11 15" id="KW-0472">Membrane</keyword>
<comment type="PTM">
    <text evidence="15">The soluble form derives from the membrane form by proteolytic processing. The membrane-bound form is further proteolytically processed by SPPL2A or SPPL2B through regulated intramembrane proteolysis producing TNF intracellular domains (ICD1 and ICD2) released in the cytosol and TNF C-domain 1 and C-domain 2 secreted into the extracellular space.</text>
</comment>
<evidence type="ECO:0000256" key="7">
    <source>
        <dbReference type="ARBA" id="ARBA00022692"/>
    </source>
</evidence>
<comment type="caution">
    <text evidence="17">The sequence shown here is derived from an EMBL/GenBank/DDBJ whole genome shotgun (WGS) entry which is preliminary data.</text>
</comment>
<dbReference type="GO" id="GO:2001238">
    <property type="term" value="P:positive regulation of extrinsic apoptotic signaling pathway"/>
    <property type="evidence" value="ECO:0007669"/>
    <property type="project" value="TreeGrafter"/>
</dbReference>
<dbReference type="PANTHER" id="PTHR11471:SF23">
    <property type="entry name" value="TUMOR NECROSIS FACTOR"/>
    <property type="match status" value="1"/>
</dbReference>
<dbReference type="InterPro" id="IPR006053">
    <property type="entry name" value="TNF"/>
</dbReference>
<feature type="non-terminal residue" evidence="17">
    <location>
        <position position="462"/>
    </location>
</feature>
<dbReference type="InterPro" id="IPR008983">
    <property type="entry name" value="Tumour_necrosis_fac-like_dom"/>
</dbReference>
<dbReference type="PANTHER" id="PTHR11471">
    <property type="entry name" value="TUMOR NECROSIS FACTOR FAMILY MEMBER"/>
    <property type="match status" value="1"/>
</dbReference>
<evidence type="ECO:0000313" key="17">
    <source>
        <dbReference type="EMBL" id="KAG8506047.1"/>
    </source>
</evidence>
<dbReference type="PROSITE" id="PS00251">
    <property type="entry name" value="THD_1"/>
    <property type="match status" value="2"/>
</dbReference>
<accession>A0A8J6DDN7</accession>
<organism evidence="17 18">
    <name type="scientific">Galemys pyrenaicus</name>
    <name type="common">Iberian desman</name>
    <name type="synonym">Pyrenean desman</name>
    <dbReference type="NCBI Taxonomy" id="202257"/>
    <lineage>
        <taxon>Eukaryota</taxon>
        <taxon>Metazoa</taxon>
        <taxon>Chordata</taxon>
        <taxon>Craniata</taxon>
        <taxon>Vertebrata</taxon>
        <taxon>Euteleostomi</taxon>
        <taxon>Mammalia</taxon>
        <taxon>Eutheria</taxon>
        <taxon>Laurasiatheria</taxon>
        <taxon>Eulipotyphla</taxon>
        <taxon>Talpidae</taxon>
        <taxon>Galemys</taxon>
    </lineage>
</organism>
<keyword evidence="12 15" id="KW-1015">Disulfide bond</keyword>
<gene>
    <name evidence="17" type="ORF">J0S82_001477</name>
</gene>
<dbReference type="SMART" id="SM00207">
    <property type="entry name" value="TNF"/>
    <property type="match status" value="2"/>
</dbReference>
<dbReference type="SUPFAM" id="SSF49842">
    <property type="entry name" value="TNF-like"/>
    <property type="match status" value="2"/>
</dbReference>
<dbReference type="GO" id="GO:0033209">
    <property type="term" value="P:tumor necrosis factor-mediated signaling pathway"/>
    <property type="evidence" value="ECO:0007669"/>
    <property type="project" value="TreeGrafter"/>
</dbReference>
<evidence type="ECO:0000256" key="12">
    <source>
        <dbReference type="ARBA" id="ARBA00023157"/>
    </source>
</evidence>
<protein>
    <recommendedName>
        <fullName evidence="15">Tumor necrosis factor</fullName>
        <shortName evidence="15">TNF-a</shortName>
    </recommendedName>
    <alternativeName>
        <fullName evidence="15">Cachectin</fullName>
    </alternativeName>
    <alternativeName>
        <fullName evidence="15">TNF-alpha</fullName>
    </alternativeName>
    <alternativeName>
        <fullName evidence="15">Tumor necrosis factor ligand superfamily member 2</fullName>
    </alternativeName>
    <component>
        <recommendedName>
            <fullName evidence="15">Intracellular domain 1</fullName>
            <shortName evidence="15">ICD1</shortName>
        </recommendedName>
    </component>
    <component>
        <recommendedName>
            <fullName evidence="15">Intracellular domain 2</fullName>
            <shortName evidence="15">ICD2</shortName>
        </recommendedName>
    </component>
    <component>
        <recommendedName>
            <fullName evidence="15">C-domain 1</fullName>
        </recommendedName>
    </component>
    <component>
        <recommendedName>
            <fullName evidence="15">C-domain 2</fullName>
        </recommendedName>
    </component>
    <component>
        <recommendedName>
            <fullName evidence="15">Tumor necrosis factor, soluble form</fullName>
        </recommendedName>
    </component>
</protein>
<dbReference type="AlphaFoldDB" id="A0A8J6DDN7"/>
<evidence type="ECO:0000256" key="8">
    <source>
        <dbReference type="ARBA" id="ARBA00022707"/>
    </source>
</evidence>
<comment type="subcellular location">
    <molecule>Tumor necrosis factor, soluble form</molecule>
    <subcellularLocation>
        <location evidence="15">Secreted</location>
    </subcellularLocation>
</comment>
<dbReference type="GO" id="GO:0005125">
    <property type="term" value="F:cytokine activity"/>
    <property type="evidence" value="ECO:0007669"/>
    <property type="project" value="UniProtKB-UniRule"/>
</dbReference>
<proteinExistence type="inferred from homology"/>
<dbReference type="Pfam" id="PF00229">
    <property type="entry name" value="TNF"/>
    <property type="match status" value="2"/>
</dbReference>
<keyword evidence="4 15" id="KW-1003">Cell membrane</keyword>
<dbReference type="GO" id="GO:0005886">
    <property type="term" value="C:plasma membrane"/>
    <property type="evidence" value="ECO:0007669"/>
    <property type="project" value="UniProtKB-SubCell"/>
</dbReference>
<dbReference type="GO" id="GO:0009986">
    <property type="term" value="C:cell surface"/>
    <property type="evidence" value="ECO:0007669"/>
    <property type="project" value="TreeGrafter"/>
</dbReference>
<evidence type="ECO:0000313" key="18">
    <source>
        <dbReference type="Proteomes" id="UP000700334"/>
    </source>
</evidence>
<keyword evidence="13 15" id="KW-0449">Lipoprotein</keyword>
<dbReference type="InterPro" id="IPR006052">
    <property type="entry name" value="TNF_dom"/>
</dbReference>
<keyword evidence="5 15" id="KW-0202">Cytokine</keyword>
<comment type="subcellular location">
    <molecule>C-domain 2</molecule>
    <subcellularLocation>
        <location evidence="15">Secreted</location>
    </subcellularLocation>
</comment>